<keyword evidence="3" id="KW-1185">Reference proteome</keyword>
<dbReference type="Proteomes" id="UP000746747">
    <property type="component" value="Unassembled WGS sequence"/>
</dbReference>
<accession>A0A8J2LR20</accession>
<sequence length="161" mass="19077">MEHLKLNQRSSVENAENAAKEEAEPTAVSELRKWLQTMSEKLSVMEDKFTKATLARKELDRLAADQQILQLQIEIDGHTLVNNVQRAVNRNLEVNERGADRWIQRRQRHLKTLTKRWYHLWIRSLSVQCRIEYQLDHLHSVCFIDLNFNQIAGSDCRWLEK</sequence>
<dbReference type="EMBL" id="CAKAEH010000667">
    <property type="protein sequence ID" value="CAG9531631.1"/>
    <property type="molecule type" value="Genomic_DNA"/>
</dbReference>
<evidence type="ECO:0000313" key="3">
    <source>
        <dbReference type="Proteomes" id="UP000746747"/>
    </source>
</evidence>
<name>A0A8J2LR20_9BILA</name>
<evidence type="ECO:0000256" key="1">
    <source>
        <dbReference type="SAM" id="MobiDB-lite"/>
    </source>
</evidence>
<dbReference type="AlphaFoldDB" id="A0A8J2LR20"/>
<reference evidence="2" key="1">
    <citation type="submission" date="2021-09" db="EMBL/GenBank/DDBJ databases">
        <authorList>
            <consortium name="Pathogen Informatics"/>
        </authorList>
    </citation>
    <scope>NUCLEOTIDE SEQUENCE</scope>
</reference>
<feature type="region of interest" description="Disordered" evidence="1">
    <location>
        <begin position="1"/>
        <end position="25"/>
    </location>
</feature>
<proteinExistence type="predicted"/>
<evidence type="ECO:0000313" key="2">
    <source>
        <dbReference type="EMBL" id="CAG9531631.1"/>
    </source>
</evidence>
<comment type="caution">
    <text evidence="2">The sequence shown here is derived from an EMBL/GenBank/DDBJ whole genome shotgun (WGS) entry which is preliminary data.</text>
</comment>
<dbReference type="OrthoDB" id="5828299at2759"/>
<organism evidence="2 3">
    <name type="scientific">Cercopithifilaria johnstoni</name>
    <dbReference type="NCBI Taxonomy" id="2874296"/>
    <lineage>
        <taxon>Eukaryota</taxon>
        <taxon>Metazoa</taxon>
        <taxon>Ecdysozoa</taxon>
        <taxon>Nematoda</taxon>
        <taxon>Chromadorea</taxon>
        <taxon>Rhabditida</taxon>
        <taxon>Spirurina</taxon>
        <taxon>Spiruromorpha</taxon>
        <taxon>Filarioidea</taxon>
        <taxon>Onchocercidae</taxon>
        <taxon>Cercopithifilaria</taxon>
    </lineage>
</organism>
<protein>
    <submittedName>
        <fullName evidence="2">Uncharacterized protein</fullName>
    </submittedName>
</protein>
<gene>
    <name evidence="2" type="ORF">CJOHNSTONI_LOCUS2012</name>
</gene>